<dbReference type="EMBL" id="JBBNAF010000006">
    <property type="protein sequence ID" value="KAK9135217.1"/>
    <property type="molecule type" value="Genomic_DNA"/>
</dbReference>
<evidence type="ECO:0000313" key="2">
    <source>
        <dbReference type="EMBL" id="KAK9135217.1"/>
    </source>
</evidence>
<protein>
    <recommendedName>
        <fullName evidence="1">Reverse transcriptase Ty1/copia-type domain-containing protein</fullName>
    </recommendedName>
</protein>
<dbReference type="Proteomes" id="UP001420932">
    <property type="component" value="Unassembled WGS sequence"/>
</dbReference>
<proteinExistence type="predicted"/>
<evidence type="ECO:0000313" key="3">
    <source>
        <dbReference type="Proteomes" id="UP001420932"/>
    </source>
</evidence>
<reference evidence="2 3" key="1">
    <citation type="submission" date="2024-01" db="EMBL/GenBank/DDBJ databases">
        <title>Genome assemblies of Stephania.</title>
        <authorList>
            <person name="Yang L."/>
        </authorList>
    </citation>
    <scope>NUCLEOTIDE SEQUENCE [LARGE SCALE GENOMIC DNA]</scope>
    <source>
        <strain evidence="2">YNDBR</strain>
        <tissue evidence="2">Leaf</tissue>
    </source>
</reference>
<gene>
    <name evidence="2" type="ORF">Syun_014547</name>
</gene>
<dbReference type="AlphaFoldDB" id="A0AAP0P8X1"/>
<evidence type="ECO:0000259" key="1">
    <source>
        <dbReference type="Pfam" id="PF07727"/>
    </source>
</evidence>
<name>A0AAP0P8X1_9MAGN</name>
<organism evidence="2 3">
    <name type="scientific">Stephania yunnanensis</name>
    <dbReference type="NCBI Taxonomy" id="152371"/>
    <lineage>
        <taxon>Eukaryota</taxon>
        <taxon>Viridiplantae</taxon>
        <taxon>Streptophyta</taxon>
        <taxon>Embryophyta</taxon>
        <taxon>Tracheophyta</taxon>
        <taxon>Spermatophyta</taxon>
        <taxon>Magnoliopsida</taxon>
        <taxon>Ranunculales</taxon>
        <taxon>Menispermaceae</taxon>
        <taxon>Menispermoideae</taxon>
        <taxon>Cissampelideae</taxon>
        <taxon>Stephania</taxon>
    </lineage>
</organism>
<accession>A0AAP0P8X1</accession>
<feature type="domain" description="Reverse transcriptase Ty1/copia-type" evidence="1">
    <location>
        <begin position="15"/>
        <end position="251"/>
    </location>
</feature>
<keyword evidence="3" id="KW-1185">Reference proteome</keyword>
<comment type="caution">
    <text evidence="2">The sequence shown here is derived from an EMBL/GenBank/DDBJ whole genome shotgun (WGS) entry which is preliminary data.</text>
</comment>
<dbReference type="SUPFAM" id="SSF56672">
    <property type="entry name" value="DNA/RNA polymerases"/>
    <property type="match status" value="1"/>
</dbReference>
<dbReference type="InterPro" id="IPR043502">
    <property type="entry name" value="DNA/RNA_pol_sf"/>
</dbReference>
<sequence length="254" mass="29164">MAKCHELDMQSMYDNQVWKLVDLPEGGKTIGCKWVYKKKTDMDGKVHTFKARLLAKGFGQTQGVDYDETFSTVAMLKSIRILIAIAGYYDHEIWKMDVKIAFINGKLLEDVFMTQPEGFVHPENSRKVCKLQRFIYGLKQASQSWNLRFDEAIKDFGFIKNEDEPCVYKKVNGSVVIFLVMYVDDILLIGNDIPTLKNVKSWLGKCFSMKDLGDVAYILGIRIYRDRSKGLIGLSQSAYIDNVLNRFGLQDPKR</sequence>
<dbReference type="Pfam" id="PF07727">
    <property type="entry name" value="RVT_2"/>
    <property type="match status" value="1"/>
</dbReference>
<dbReference type="InterPro" id="IPR013103">
    <property type="entry name" value="RVT_2"/>
</dbReference>